<evidence type="ECO:0000313" key="2">
    <source>
        <dbReference type="EMBL" id="KAA6395832.1"/>
    </source>
</evidence>
<name>A0A5J4WMN9_9EUKA</name>
<accession>A0A5J4WMN9</accession>
<reference evidence="2 3" key="1">
    <citation type="submission" date="2019-03" db="EMBL/GenBank/DDBJ databases">
        <title>Single cell metagenomics reveals metabolic interactions within the superorganism composed of flagellate Streblomastix strix and complex community of Bacteroidetes bacteria on its surface.</title>
        <authorList>
            <person name="Treitli S.C."/>
            <person name="Kolisko M."/>
            <person name="Husnik F."/>
            <person name="Keeling P."/>
            <person name="Hampl V."/>
        </authorList>
    </citation>
    <scope>NUCLEOTIDE SEQUENCE [LARGE SCALE GENOMIC DNA]</scope>
    <source>
        <strain evidence="2">ST1C</strain>
    </source>
</reference>
<dbReference type="InterPro" id="IPR036339">
    <property type="entry name" value="PUB-like_dom_sf"/>
</dbReference>
<evidence type="ECO:0000313" key="3">
    <source>
        <dbReference type="Proteomes" id="UP000324800"/>
    </source>
</evidence>
<dbReference type="AlphaFoldDB" id="A0A5J4WMN9"/>
<dbReference type="Proteomes" id="UP000324800">
    <property type="component" value="Unassembled WGS sequence"/>
</dbReference>
<dbReference type="EMBL" id="SNRW01001580">
    <property type="protein sequence ID" value="KAA6395832.1"/>
    <property type="molecule type" value="Genomic_DNA"/>
</dbReference>
<dbReference type="SUPFAM" id="SSF143503">
    <property type="entry name" value="PUG domain-like"/>
    <property type="match status" value="1"/>
</dbReference>
<feature type="region of interest" description="Disordered" evidence="1">
    <location>
        <begin position="62"/>
        <end position="84"/>
    </location>
</feature>
<proteinExistence type="predicted"/>
<gene>
    <name evidence="2" type="ORF">EZS28_008632</name>
</gene>
<comment type="caution">
    <text evidence="2">The sequence shown here is derived from an EMBL/GenBank/DDBJ whole genome shotgun (WGS) entry which is preliminary data.</text>
</comment>
<organism evidence="2 3">
    <name type="scientific">Streblomastix strix</name>
    <dbReference type="NCBI Taxonomy" id="222440"/>
    <lineage>
        <taxon>Eukaryota</taxon>
        <taxon>Metamonada</taxon>
        <taxon>Preaxostyla</taxon>
        <taxon>Oxymonadida</taxon>
        <taxon>Streblomastigidae</taxon>
        <taxon>Streblomastix</taxon>
    </lineage>
</organism>
<sequence>MNLNMRQQQNLNQPIQLVNHAITQAIERRRLDDLIIRSINNLLITPVPAYSVQQTSRIAHLLSTTERDQQRRRSKRSITPTHWKTDESEEDDFLDEIIPVIIMLHLPPHQSDIETAQRTLQNRGYDLVRDPSVIKYKNMKQQSKLAKQKLFTFRDWREFWSDAGFSLEQINMTRYLLIELKSKILHENSMKNEAVIINEKEKEKEKKKEKE</sequence>
<protein>
    <submittedName>
        <fullName evidence="2">Uncharacterized protein</fullName>
    </submittedName>
</protein>
<evidence type="ECO:0000256" key="1">
    <source>
        <dbReference type="SAM" id="MobiDB-lite"/>
    </source>
</evidence>